<evidence type="ECO:0000256" key="6">
    <source>
        <dbReference type="ARBA" id="ARBA00013031"/>
    </source>
</evidence>
<evidence type="ECO:0000256" key="17">
    <source>
        <dbReference type="HAMAP-Rule" id="MF_00110"/>
    </source>
</evidence>
<feature type="binding site" evidence="17">
    <location>
        <position position="185"/>
    </location>
    <ligand>
        <name>Zn(2+)</name>
        <dbReference type="ChEBI" id="CHEBI:29105"/>
    </ligand>
</feature>
<evidence type="ECO:0000259" key="18">
    <source>
        <dbReference type="Pfam" id="PF01761"/>
    </source>
</evidence>
<keyword evidence="15 17" id="KW-0456">Lyase</keyword>
<dbReference type="RefSeq" id="WP_343763988.1">
    <property type="nucleotide sequence ID" value="NZ_BAAACG010000019.1"/>
</dbReference>
<feature type="binding site" evidence="17">
    <location>
        <position position="152"/>
    </location>
    <ligand>
        <name>NAD(+)</name>
        <dbReference type="ChEBI" id="CHEBI:57540"/>
    </ligand>
</feature>
<feature type="binding site" evidence="17">
    <location>
        <begin position="106"/>
        <end position="110"/>
    </location>
    <ligand>
        <name>NAD(+)</name>
        <dbReference type="ChEBI" id="CHEBI:57540"/>
    </ligand>
</feature>
<evidence type="ECO:0000313" key="20">
    <source>
        <dbReference type="EMBL" id="GAA0747215.1"/>
    </source>
</evidence>
<feature type="binding site" evidence="17">
    <location>
        <begin position="130"/>
        <end position="131"/>
    </location>
    <ligand>
        <name>NAD(+)</name>
        <dbReference type="ChEBI" id="CHEBI:57540"/>
    </ligand>
</feature>
<sequence length="356" mass="40349">MKSLSINLPDENYNIFIEKGLLDKVGYKIKEIYKGEKIAIVTDDNVYRIYGDKIKNILEKINFKIKFVVIENGEKSKSITVLQDIYNGFLDFNLTRSDLIITFGGGVVGDIGGFAAATFLRGVPFIQIPTTLLSQIDSSVGGKVAVNLKRGKNLIGNFYHPKAVFIDPKVLKTLDKRVFNDGLGECIKYGCIKDEKLFSKLEGYKSYEELYNDIEYIIHRCCSIKKEFVEDDEKDTGKRMILNFGHTIGHAIERYFNYSLYTHGEAVAIGMYMMTNSSEKIGETNTGTAEKIKKLLIKYNLPYASKKVDIDKIVETVSLDKKRKGNNINLILIKSIGESFIKKIKKEEASKYVIKD</sequence>
<comment type="caution">
    <text evidence="17">Lacks conserved residue(s) required for the propagation of feature annotation.</text>
</comment>
<comment type="similarity">
    <text evidence="5 17">Belongs to the sugar phosphate cyclases superfamily. Dehydroquinate synthase family.</text>
</comment>
<evidence type="ECO:0000256" key="5">
    <source>
        <dbReference type="ARBA" id="ARBA00005412"/>
    </source>
</evidence>
<gene>
    <name evidence="17 20" type="primary">aroB</name>
    <name evidence="20" type="ORF">GCM10008906_35990</name>
</gene>
<evidence type="ECO:0000256" key="15">
    <source>
        <dbReference type="ARBA" id="ARBA00023239"/>
    </source>
</evidence>
<dbReference type="Pfam" id="PF01761">
    <property type="entry name" value="DHQ_synthase"/>
    <property type="match status" value="1"/>
</dbReference>
<evidence type="ECO:0000256" key="8">
    <source>
        <dbReference type="ARBA" id="ARBA00022490"/>
    </source>
</evidence>
<keyword evidence="13 17" id="KW-0520">NAD</keyword>
<evidence type="ECO:0000313" key="21">
    <source>
        <dbReference type="Proteomes" id="UP001501510"/>
    </source>
</evidence>
<dbReference type="SUPFAM" id="SSF56796">
    <property type="entry name" value="Dehydroquinate synthase-like"/>
    <property type="match status" value="1"/>
</dbReference>
<keyword evidence="14 17" id="KW-0057">Aromatic amino acid biosynthesis</keyword>
<keyword evidence="16 17" id="KW-0170">Cobalt</keyword>
<dbReference type="InterPro" id="IPR030963">
    <property type="entry name" value="DHQ_synth_fam"/>
</dbReference>
<evidence type="ECO:0000256" key="12">
    <source>
        <dbReference type="ARBA" id="ARBA00022833"/>
    </source>
</evidence>
<comment type="cofactor">
    <cofactor evidence="2 17">
        <name>NAD(+)</name>
        <dbReference type="ChEBI" id="CHEBI:57540"/>
    </cofactor>
</comment>
<evidence type="ECO:0000256" key="7">
    <source>
        <dbReference type="ARBA" id="ARBA00017684"/>
    </source>
</evidence>
<evidence type="ECO:0000256" key="10">
    <source>
        <dbReference type="ARBA" id="ARBA00022723"/>
    </source>
</evidence>
<evidence type="ECO:0000256" key="1">
    <source>
        <dbReference type="ARBA" id="ARBA00001393"/>
    </source>
</evidence>
<dbReference type="PANTHER" id="PTHR43622:SF7">
    <property type="entry name" value="3-DEHYDROQUINATE SYNTHASE, CHLOROPLASTIC"/>
    <property type="match status" value="1"/>
</dbReference>
<comment type="caution">
    <text evidence="20">The sequence shown here is derived from an EMBL/GenBank/DDBJ whole genome shotgun (WGS) entry which is preliminary data.</text>
</comment>
<evidence type="ECO:0000256" key="2">
    <source>
        <dbReference type="ARBA" id="ARBA00001911"/>
    </source>
</evidence>
<dbReference type="EC" id="4.2.3.4" evidence="6 17"/>
<name>A0ABN1JVU9_9CLOT</name>
<dbReference type="EMBL" id="BAAACG010000019">
    <property type="protein sequence ID" value="GAA0747215.1"/>
    <property type="molecule type" value="Genomic_DNA"/>
</dbReference>
<dbReference type="InterPro" id="IPR050071">
    <property type="entry name" value="Dehydroquinate_synthase"/>
</dbReference>
<evidence type="ECO:0000259" key="19">
    <source>
        <dbReference type="Pfam" id="PF24621"/>
    </source>
</evidence>
<comment type="subcellular location">
    <subcellularLocation>
        <location evidence="3 17">Cytoplasm</location>
    </subcellularLocation>
</comment>
<keyword evidence="10 17" id="KW-0479">Metal-binding</keyword>
<organism evidence="20 21">
    <name type="scientific">Clostridium oceanicum</name>
    <dbReference type="NCBI Taxonomy" id="1543"/>
    <lineage>
        <taxon>Bacteria</taxon>
        <taxon>Bacillati</taxon>
        <taxon>Bacillota</taxon>
        <taxon>Clostridia</taxon>
        <taxon>Eubacteriales</taxon>
        <taxon>Clostridiaceae</taxon>
        <taxon>Clostridium</taxon>
    </lineage>
</organism>
<evidence type="ECO:0000256" key="16">
    <source>
        <dbReference type="ARBA" id="ARBA00023285"/>
    </source>
</evidence>
<dbReference type="PANTHER" id="PTHR43622">
    <property type="entry name" value="3-DEHYDROQUINATE SYNTHASE"/>
    <property type="match status" value="1"/>
</dbReference>
<dbReference type="Pfam" id="PF24621">
    <property type="entry name" value="DHQS_C"/>
    <property type="match status" value="1"/>
</dbReference>
<keyword evidence="9 17" id="KW-0028">Amino-acid biosynthesis</keyword>
<keyword evidence="12 17" id="KW-0862">Zinc</keyword>
<evidence type="ECO:0000256" key="13">
    <source>
        <dbReference type="ARBA" id="ARBA00023027"/>
    </source>
</evidence>
<evidence type="ECO:0000256" key="11">
    <source>
        <dbReference type="ARBA" id="ARBA00022741"/>
    </source>
</evidence>
<feature type="domain" description="3-dehydroquinate synthase C-terminal" evidence="19">
    <location>
        <begin position="182"/>
        <end position="322"/>
    </location>
</feature>
<dbReference type="InterPro" id="IPR030960">
    <property type="entry name" value="DHQS/DOIS_N"/>
</dbReference>
<comment type="cofactor">
    <cofactor evidence="17">
        <name>Co(2+)</name>
        <dbReference type="ChEBI" id="CHEBI:48828"/>
    </cofactor>
    <cofactor evidence="17">
        <name>Zn(2+)</name>
        <dbReference type="ChEBI" id="CHEBI:29105"/>
    </cofactor>
    <text evidence="17">Binds 1 divalent metal cation per subunit. Can use either Co(2+) or Zn(2+).</text>
</comment>
<reference evidence="20 21" key="1">
    <citation type="journal article" date="2019" name="Int. J. Syst. Evol. Microbiol.">
        <title>The Global Catalogue of Microorganisms (GCM) 10K type strain sequencing project: providing services to taxonomists for standard genome sequencing and annotation.</title>
        <authorList>
            <consortium name="The Broad Institute Genomics Platform"/>
            <consortium name="The Broad Institute Genome Sequencing Center for Infectious Disease"/>
            <person name="Wu L."/>
            <person name="Ma J."/>
        </authorList>
    </citation>
    <scope>NUCLEOTIDE SEQUENCE [LARGE SCALE GENOMIC DNA]</scope>
    <source>
        <strain evidence="20 21">JCM 1407</strain>
    </source>
</reference>
<feature type="binding site" evidence="17">
    <location>
        <position position="246"/>
    </location>
    <ligand>
        <name>Zn(2+)</name>
        <dbReference type="ChEBI" id="CHEBI:29105"/>
    </ligand>
</feature>
<dbReference type="NCBIfam" id="TIGR01357">
    <property type="entry name" value="aroB"/>
    <property type="match status" value="1"/>
</dbReference>
<dbReference type="CDD" id="cd08195">
    <property type="entry name" value="DHQS"/>
    <property type="match status" value="1"/>
</dbReference>
<feature type="binding site" evidence="17">
    <location>
        <position position="143"/>
    </location>
    <ligand>
        <name>NAD(+)</name>
        <dbReference type="ChEBI" id="CHEBI:57540"/>
    </ligand>
</feature>
<evidence type="ECO:0000256" key="3">
    <source>
        <dbReference type="ARBA" id="ARBA00004496"/>
    </source>
</evidence>
<comment type="catalytic activity">
    <reaction evidence="1 17">
        <text>7-phospho-2-dehydro-3-deoxy-D-arabino-heptonate = 3-dehydroquinate + phosphate</text>
        <dbReference type="Rhea" id="RHEA:21968"/>
        <dbReference type="ChEBI" id="CHEBI:32364"/>
        <dbReference type="ChEBI" id="CHEBI:43474"/>
        <dbReference type="ChEBI" id="CHEBI:58394"/>
        <dbReference type="EC" id="4.2.3.4"/>
    </reaction>
</comment>
<dbReference type="HAMAP" id="MF_00110">
    <property type="entry name" value="DHQ_synthase"/>
    <property type="match status" value="1"/>
</dbReference>
<protein>
    <recommendedName>
        <fullName evidence="7 17">3-dehydroquinate synthase</fullName>
        <shortName evidence="17">DHQS</shortName>
        <ecNumber evidence="6 17">4.2.3.4</ecNumber>
    </recommendedName>
</protein>
<dbReference type="Gene3D" id="3.40.50.1970">
    <property type="match status" value="1"/>
</dbReference>
<feature type="binding site" evidence="17">
    <location>
        <position position="263"/>
    </location>
    <ligand>
        <name>Zn(2+)</name>
        <dbReference type="ChEBI" id="CHEBI:29105"/>
    </ligand>
</feature>
<dbReference type="InterPro" id="IPR056179">
    <property type="entry name" value="DHQS_C"/>
</dbReference>
<keyword evidence="11 17" id="KW-0547">Nucleotide-binding</keyword>
<dbReference type="Proteomes" id="UP001501510">
    <property type="component" value="Unassembled WGS sequence"/>
</dbReference>
<keyword evidence="21" id="KW-1185">Reference proteome</keyword>
<evidence type="ECO:0000256" key="4">
    <source>
        <dbReference type="ARBA" id="ARBA00004661"/>
    </source>
</evidence>
<feature type="domain" description="3-dehydroquinate synthase N-terminal" evidence="18">
    <location>
        <begin position="68"/>
        <end position="180"/>
    </location>
</feature>
<dbReference type="Gene3D" id="1.20.1090.10">
    <property type="entry name" value="Dehydroquinate synthase-like - alpha domain"/>
    <property type="match status" value="1"/>
</dbReference>
<comment type="pathway">
    <text evidence="4 17">Metabolic intermediate biosynthesis; chorismate biosynthesis; chorismate from D-erythrose 4-phosphate and phosphoenolpyruvate: step 2/7.</text>
</comment>
<keyword evidence="8 17" id="KW-0963">Cytoplasm</keyword>
<dbReference type="InterPro" id="IPR016037">
    <property type="entry name" value="DHQ_synth_AroB"/>
</dbReference>
<accession>A0ABN1JVU9</accession>
<proteinExistence type="inferred from homology"/>
<comment type="function">
    <text evidence="17">Catalyzes the conversion of 3-deoxy-D-arabino-heptulosonate 7-phosphate (DAHP) to dehydroquinate (DHQ).</text>
</comment>
<evidence type="ECO:0000256" key="9">
    <source>
        <dbReference type="ARBA" id="ARBA00022605"/>
    </source>
</evidence>
<dbReference type="PIRSF" id="PIRSF001455">
    <property type="entry name" value="DHQ_synth"/>
    <property type="match status" value="1"/>
</dbReference>
<evidence type="ECO:0000256" key="14">
    <source>
        <dbReference type="ARBA" id="ARBA00023141"/>
    </source>
</evidence>